<evidence type="ECO:0000259" key="4">
    <source>
        <dbReference type="PROSITE" id="PS50075"/>
    </source>
</evidence>
<dbReference type="Gene3D" id="3.40.50.1820">
    <property type="entry name" value="alpha/beta hydrolase"/>
    <property type="match status" value="1"/>
</dbReference>
<evidence type="ECO:0000313" key="6">
    <source>
        <dbReference type="Proteomes" id="UP000646749"/>
    </source>
</evidence>
<dbReference type="Pfam" id="PF00550">
    <property type="entry name" value="PP-binding"/>
    <property type="match status" value="2"/>
</dbReference>
<dbReference type="RefSeq" id="WP_203866543.1">
    <property type="nucleotide sequence ID" value="NZ_BONW01000013.1"/>
</dbReference>
<protein>
    <recommendedName>
        <fullName evidence="4">Carrier domain-containing protein</fullName>
    </recommendedName>
</protein>
<evidence type="ECO:0000256" key="1">
    <source>
        <dbReference type="ARBA" id="ARBA00001957"/>
    </source>
</evidence>
<dbReference type="Gene3D" id="3.30.559.30">
    <property type="entry name" value="Nonribosomal peptide synthetase, condensation domain"/>
    <property type="match status" value="1"/>
</dbReference>
<dbReference type="Pfam" id="PF00501">
    <property type="entry name" value="AMP-binding"/>
    <property type="match status" value="2"/>
</dbReference>
<dbReference type="SUPFAM" id="SSF47336">
    <property type="entry name" value="ACP-like"/>
    <property type="match status" value="2"/>
</dbReference>
<evidence type="ECO:0000256" key="2">
    <source>
        <dbReference type="ARBA" id="ARBA00022450"/>
    </source>
</evidence>
<dbReference type="EMBL" id="BONW01000013">
    <property type="protein sequence ID" value="GIG88024.1"/>
    <property type="molecule type" value="Genomic_DNA"/>
</dbReference>
<dbReference type="SUPFAM" id="SSF56801">
    <property type="entry name" value="Acetyl-CoA synthetase-like"/>
    <property type="match status" value="2"/>
</dbReference>
<dbReference type="CDD" id="cd19540">
    <property type="entry name" value="LCL_NRPS-like"/>
    <property type="match status" value="1"/>
</dbReference>
<dbReference type="Gene3D" id="3.30.300.30">
    <property type="match status" value="2"/>
</dbReference>
<dbReference type="CDD" id="cd17651">
    <property type="entry name" value="A_NRPS_VisG_like"/>
    <property type="match status" value="1"/>
</dbReference>
<dbReference type="NCBIfam" id="TIGR01733">
    <property type="entry name" value="AA-adenyl-dom"/>
    <property type="match status" value="2"/>
</dbReference>
<proteinExistence type="predicted"/>
<comment type="cofactor">
    <cofactor evidence="1">
        <name>pantetheine 4'-phosphate</name>
        <dbReference type="ChEBI" id="CHEBI:47942"/>
    </cofactor>
</comment>
<dbReference type="InterPro" id="IPR025110">
    <property type="entry name" value="AMP-bd_C"/>
</dbReference>
<dbReference type="CDD" id="cd05930">
    <property type="entry name" value="A_NRPS"/>
    <property type="match status" value="1"/>
</dbReference>
<feature type="domain" description="Carrier" evidence="4">
    <location>
        <begin position="1590"/>
        <end position="1665"/>
    </location>
</feature>
<feature type="domain" description="Carrier" evidence="4">
    <location>
        <begin position="519"/>
        <end position="594"/>
    </location>
</feature>
<evidence type="ECO:0000256" key="3">
    <source>
        <dbReference type="ARBA" id="ARBA00022553"/>
    </source>
</evidence>
<dbReference type="InterPro" id="IPR010071">
    <property type="entry name" value="AA_adenyl_dom"/>
</dbReference>
<dbReference type="InterPro" id="IPR020845">
    <property type="entry name" value="AMP-binding_CS"/>
</dbReference>
<dbReference type="Gene3D" id="3.30.559.10">
    <property type="entry name" value="Chloramphenicol acetyltransferase-like domain"/>
    <property type="match status" value="1"/>
</dbReference>
<gene>
    <name evidence="5" type="ORF">Pen02_29600</name>
</gene>
<dbReference type="InterPro" id="IPR006162">
    <property type="entry name" value="Ppantetheine_attach_site"/>
</dbReference>
<dbReference type="InterPro" id="IPR020806">
    <property type="entry name" value="PKS_PP-bd"/>
</dbReference>
<keyword evidence="2" id="KW-0596">Phosphopantetheine</keyword>
<keyword evidence="6" id="KW-1185">Reference proteome</keyword>
<dbReference type="Gene3D" id="2.30.38.10">
    <property type="entry name" value="Luciferase, Domain 3"/>
    <property type="match status" value="2"/>
</dbReference>
<dbReference type="PROSITE" id="PS00012">
    <property type="entry name" value="PHOSPHOPANTETHEINE"/>
    <property type="match status" value="2"/>
</dbReference>
<dbReference type="SMART" id="SM00823">
    <property type="entry name" value="PKS_PP"/>
    <property type="match status" value="2"/>
</dbReference>
<sequence length="1680" mass="180633">MTQRNTALPTPVALFEEHAVRAPQDVAVVCAGVPLRYGELNSRANRLARLLIRRGAGPESLVGLLLPRTADLLVALLAVGKAGAGYVPFDPAHPVRRNGAILDDTRPVLALTAAEPAPAPDWLTVPHLRLGSPETAAALAALPDTDIEAAELRGVRHPEHPAYVLHTSGSTGRPKGVVVTYAALANLLADFRQRLALDPADRLLAVTTLGFDIAGLELFLPLTGGATVVLAAEAEQRDPARLAALIRQAGITVMQATPSLWEVLLDTSAVDLSRVRAVAGGEALSASLAERMRAAGAVLTNAYGPTETTIWSTAYSLDQRKRDGAPPIGTPIRQTRVHVLDERLRPVPDGAVGELYLAGAGVARGYLRQPGMTAARFVADPFGPAGTRMYRTGDRVRQAADGCLEFVGRVDHQVKIRGHRVELGEIETAVEELPGIARAVVVLREERPGQQRLAAYVVPLTGAEPDPGRIRALLAERLPRHMVPHTVMLLHTLPQTPNGKVDRAALPAPGPAAGAGTVAPGSAAEERLCGVFAELLGVPQVGATDDFFELGGDSLLAIRLIGRIRDEFGGAPDVREFFDAPTARELSGRLRRPAVARPGPVPAERPARLPLSSAQRRLWFLNRLEGRTATYNTPLRLWLHGPLDLPALEAALADVVARHEPLRTRYPEESGEPWQEIVPPADARPALPVTACASTAEAGQLAEAFFAEGFALSTDLPLRARLLRTGPTEHQLLLVVHHISFDGWSTAPLTRDLVAAYGARHNGAVPVLAELPLQYADYALWHRRLLDRPEEPASPAGAPLRYWQSVLSGAPEELELPFDRPRPARASYRGATVTIEADGGLHRELVGLARSLGASVYMAFQAVLGALLTRLGAGTDLPIGCPVAGRDDAALEDLVGFFVNTLVLRTDTSGDPGFRTLLSRVRDVDLAALAHREVPFELVVEAIGPSRSLARHPLFQVLLVSQGAAPPSYELGELGVELEEAANRSAKFDLSVSYTERLAPNRKPDGLDITIEYATDLFDRSTVERIGGYLLRLMQSAVRDPDVPMSQLDMLPEPERHHLLEGCNDTARAVDRRCLPELLDRQAARTPDVVAVRHEDRSLSYAELGALSNRMARLLVGLGAGPETVVAIRTPRSLDLIVATIAVIKTGAAYLPLDLGYPAERIAYMLRDSRPVCVLTTESTTAGTPGDSPRLVIDSAETKKLLDALPDTDVGDHERIRPVRPEHPVYVLYTSGSTGRPKGVVLPSRAMVNLLAWHAETMAGGVGSTTAQFANLSFDAAAQEILSALTTGRTLAVPLDECRKDSEQFVRWLHRMRVSELFAPTPVVETLADAAHRLGLELPYLAHVAQAGEALTLGPVLRRFFAPGGGRRLYNYYGPTETHVVTGCLVPDACLTGGDNPPIGPPIWNTRAYVLDPALTPVPPGVAGELYLAGDQLARGYLHRPGLTAERFVADPFGAPGTRMYRTGDLVRRRPDGSLHFLGRTDFQVKLRGFRVEPGEVEAVLAERPEVVRAVALVREDRPGDRRLVAYVVGGGGDAPDPAGLREYAARRLPDYMVPAAVVVLPQIPLTPNGKVDRAALPPPVYATRTDGPGPANAREAALCRIFADVLGVPQVGPADDFFGLGGHSLLVTRLISRIRAELHCELDIRDVFDDATVRGIAACLNPTVPARPALRRMRPPETT</sequence>
<dbReference type="SUPFAM" id="SSF52777">
    <property type="entry name" value="CoA-dependent acyltransferases"/>
    <property type="match status" value="2"/>
</dbReference>
<dbReference type="PANTHER" id="PTHR45527">
    <property type="entry name" value="NONRIBOSOMAL PEPTIDE SYNTHETASE"/>
    <property type="match status" value="1"/>
</dbReference>
<dbReference type="InterPro" id="IPR000873">
    <property type="entry name" value="AMP-dep_synth/lig_dom"/>
</dbReference>
<dbReference type="PROSITE" id="PS50075">
    <property type="entry name" value="CARRIER"/>
    <property type="match status" value="2"/>
</dbReference>
<dbReference type="InterPro" id="IPR036736">
    <property type="entry name" value="ACP-like_sf"/>
</dbReference>
<dbReference type="PANTHER" id="PTHR45527:SF1">
    <property type="entry name" value="FATTY ACID SYNTHASE"/>
    <property type="match status" value="1"/>
</dbReference>
<dbReference type="Pfam" id="PF00668">
    <property type="entry name" value="Condensation"/>
    <property type="match status" value="1"/>
</dbReference>
<keyword evidence="3" id="KW-0597">Phosphoprotein</keyword>
<reference evidence="5 6" key="1">
    <citation type="submission" date="2021-01" db="EMBL/GenBank/DDBJ databases">
        <title>Whole genome shotgun sequence of Plantactinospora endophytica NBRC 110450.</title>
        <authorList>
            <person name="Komaki H."/>
            <person name="Tamura T."/>
        </authorList>
    </citation>
    <scope>NUCLEOTIDE SEQUENCE [LARGE SCALE GENOMIC DNA]</scope>
    <source>
        <strain evidence="5 6">NBRC 110450</strain>
    </source>
</reference>
<evidence type="ECO:0000313" key="5">
    <source>
        <dbReference type="EMBL" id="GIG88024.1"/>
    </source>
</evidence>
<dbReference type="InterPro" id="IPR001242">
    <property type="entry name" value="Condensation_dom"/>
</dbReference>
<comment type="caution">
    <text evidence="5">The sequence shown here is derived from an EMBL/GenBank/DDBJ whole genome shotgun (WGS) entry which is preliminary data.</text>
</comment>
<name>A0ABQ4DZX3_9ACTN</name>
<dbReference type="PROSITE" id="PS00455">
    <property type="entry name" value="AMP_BINDING"/>
    <property type="match status" value="2"/>
</dbReference>
<dbReference type="Gene3D" id="3.40.50.980">
    <property type="match status" value="4"/>
</dbReference>
<dbReference type="InterPro" id="IPR045851">
    <property type="entry name" value="AMP-bd_C_sf"/>
</dbReference>
<dbReference type="Gene3D" id="1.10.1200.10">
    <property type="entry name" value="ACP-like"/>
    <property type="match status" value="1"/>
</dbReference>
<dbReference type="Pfam" id="PF13193">
    <property type="entry name" value="AMP-binding_C"/>
    <property type="match status" value="2"/>
</dbReference>
<dbReference type="InterPro" id="IPR009081">
    <property type="entry name" value="PP-bd_ACP"/>
</dbReference>
<dbReference type="InterPro" id="IPR023213">
    <property type="entry name" value="CAT-like_dom_sf"/>
</dbReference>
<dbReference type="InterPro" id="IPR029058">
    <property type="entry name" value="AB_hydrolase_fold"/>
</dbReference>
<organism evidence="5 6">
    <name type="scientific">Plantactinospora endophytica</name>
    <dbReference type="NCBI Taxonomy" id="673535"/>
    <lineage>
        <taxon>Bacteria</taxon>
        <taxon>Bacillati</taxon>
        <taxon>Actinomycetota</taxon>
        <taxon>Actinomycetes</taxon>
        <taxon>Micromonosporales</taxon>
        <taxon>Micromonosporaceae</taxon>
        <taxon>Plantactinospora</taxon>
    </lineage>
</organism>
<accession>A0ABQ4DZX3</accession>
<dbReference type="Proteomes" id="UP000646749">
    <property type="component" value="Unassembled WGS sequence"/>
</dbReference>